<dbReference type="OrthoDB" id="1425703at2"/>
<organism evidence="2 3">
    <name type="scientific">Lachnoanaerobaculum saburreum</name>
    <dbReference type="NCBI Taxonomy" id="467210"/>
    <lineage>
        <taxon>Bacteria</taxon>
        <taxon>Bacillati</taxon>
        <taxon>Bacillota</taxon>
        <taxon>Clostridia</taxon>
        <taxon>Lachnospirales</taxon>
        <taxon>Lachnospiraceae</taxon>
        <taxon>Lachnoanaerobaculum</taxon>
    </lineage>
</organism>
<evidence type="ECO:0000256" key="1">
    <source>
        <dbReference type="SAM" id="Phobius"/>
    </source>
</evidence>
<keyword evidence="1" id="KW-0472">Membrane</keyword>
<proteinExistence type="predicted"/>
<dbReference type="InterPro" id="IPR024787">
    <property type="entry name" value="EcsC"/>
</dbReference>
<keyword evidence="1" id="KW-0812">Transmembrane</keyword>
<dbReference type="AlphaFoldDB" id="A0A133ZRK0"/>
<evidence type="ECO:0000313" key="2">
    <source>
        <dbReference type="EMBL" id="KXB58053.1"/>
    </source>
</evidence>
<keyword evidence="3" id="KW-1185">Reference proteome</keyword>
<sequence>MTSQVVEAGMGTKSLNILYNSAVNGIVGNGSHVSVMAKEYMNKYGRTEDACKAMMRMQIRKCTTSGVLSGIGGIITLPITLPLNLSSVIYMQMRMIACIAYMAGYEVNSDQTQTLVLSCLMGVPISQFLKKTTVNISTKTATKLIGKIPGAVLMKINQMIGFRFITKFGTTGAINLGKSVPILGSIAGGCVDYCGTRTIANTAYNMFFENKYN</sequence>
<feature type="transmembrane region" description="Helical" evidence="1">
    <location>
        <begin position="62"/>
        <end position="81"/>
    </location>
</feature>
<dbReference type="Pfam" id="PF12787">
    <property type="entry name" value="EcsC"/>
    <property type="match status" value="1"/>
</dbReference>
<dbReference type="PATRIC" id="fig|467210.3.peg.1219"/>
<keyword evidence="1" id="KW-1133">Transmembrane helix</keyword>
<dbReference type="RefSeq" id="WP_060931039.1">
    <property type="nucleotide sequence ID" value="NZ_KQ959813.1"/>
</dbReference>
<gene>
    <name evidence="2" type="ORF">HMPREF1866_01229</name>
</gene>
<evidence type="ECO:0000313" key="3">
    <source>
        <dbReference type="Proteomes" id="UP000070394"/>
    </source>
</evidence>
<reference evidence="3" key="1">
    <citation type="submission" date="2016-01" db="EMBL/GenBank/DDBJ databases">
        <authorList>
            <person name="Mitreva M."/>
            <person name="Pepin K.H."/>
            <person name="Mihindukulasuriya K.A."/>
            <person name="Fulton R."/>
            <person name="Fronick C."/>
            <person name="O'Laughlin M."/>
            <person name="Miner T."/>
            <person name="Herter B."/>
            <person name="Rosa B.A."/>
            <person name="Cordes M."/>
            <person name="Tomlinson C."/>
            <person name="Wollam A."/>
            <person name="Palsikar V.B."/>
            <person name="Mardis E.R."/>
            <person name="Wilson R.K."/>
        </authorList>
    </citation>
    <scope>NUCLEOTIDE SEQUENCE [LARGE SCALE GENOMIC DNA]</scope>
    <source>
        <strain evidence="3">DNF00896</strain>
    </source>
</reference>
<dbReference type="EMBL" id="LSDA01000065">
    <property type="protein sequence ID" value="KXB58053.1"/>
    <property type="molecule type" value="Genomic_DNA"/>
</dbReference>
<name>A0A133ZRK0_9FIRM</name>
<comment type="caution">
    <text evidence="2">The sequence shown here is derived from an EMBL/GenBank/DDBJ whole genome shotgun (WGS) entry which is preliminary data.</text>
</comment>
<evidence type="ECO:0008006" key="4">
    <source>
        <dbReference type="Google" id="ProtNLM"/>
    </source>
</evidence>
<dbReference type="Proteomes" id="UP000070394">
    <property type="component" value="Unassembled WGS sequence"/>
</dbReference>
<protein>
    <recommendedName>
        <fullName evidence="4">EcsC family protein</fullName>
    </recommendedName>
</protein>
<accession>A0A133ZRK0</accession>